<sequence length="59" mass="6423">MWSSMLRISFSCRLRHTGNSAMSWSSSLFSLSLPASAGFLESASASKFSFPDTCTILIL</sequence>
<dbReference type="Proteomes" id="UP001497535">
    <property type="component" value="Unassembled WGS sequence"/>
</dbReference>
<comment type="caution">
    <text evidence="1">The sequence shown here is derived from an EMBL/GenBank/DDBJ whole genome shotgun (WGS) entry which is preliminary data.</text>
</comment>
<evidence type="ECO:0000313" key="2">
    <source>
        <dbReference type="Proteomes" id="UP001497535"/>
    </source>
</evidence>
<organism evidence="1 2">
    <name type="scientific">Meloidogyne enterolobii</name>
    <name type="common">Root-knot nematode worm</name>
    <name type="synonym">Meloidogyne mayaguensis</name>
    <dbReference type="NCBI Taxonomy" id="390850"/>
    <lineage>
        <taxon>Eukaryota</taxon>
        <taxon>Metazoa</taxon>
        <taxon>Ecdysozoa</taxon>
        <taxon>Nematoda</taxon>
        <taxon>Chromadorea</taxon>
        <taxon>Rhabditida</taxon>
        <taxon>Tylenchina</taxon>
        <taxon>Tylenchomorpha</taxon>
        <taxon>Tylenchoidea</taxon>
        <taxon>Meloidogynidae</taxon>
        <taxon>Meloidogyninae</taxon>
        <taxon>Meloidogyne</taxon>
    </lineage>
</organism>
<accession>A0ACB0YZB1</accession>
<gene>
    <name evidence="1" type="ORF">MENTE1834_LOCUS18467</name>
</gene>
<proteinExistence type="predicted"/>
<dbReference type="EMBL" id="CAVMJV010000021">
    <property type="protein sequence ID" value="CAK5069849.1"/>
    <property type="molecule type" value="Genomic_DNA"/>
</dbReference>
<name>A0ACB0YZB1_MELEN</name>
<evidence type="ECO:0000313" key="1">
    <source>
        <dbReference type="EMBL" id="CAK5069849.1"/>
    </source>
</evidence>
<reference evidence="1" key="1">
    <citation type="submission" date="2023-11" db="EMBL/GenBank/DDBJ databases">
        <authorList>
            <person name="Poullet M."/>
        </authorList>
    </citation>
    <scope>NUCLEOTIDE SEQUENCE</scope>
    <source>
        <strain evidence="1">E1834</strain>
    </source>
</reference>
<keyword evidence="2" id="KW-1185">Reference proteome</keyword>
<protein>
    <submittedName>
        <fullName evidence="1">Uncharacterized protein</fullName>
    </submittedName>
</protein>